<keyword evidence="3" id="KW-1185">Reference proteome</keyword>
<dbReference type="PANTHER" id="PTHR35509:SF1">
    <property type="entry name" value="DOMAIN PROTEIN, PUTATIVE (DUF1995)-RELATED"/>
    <property type="match status" value="1"/>
</dbReference>
<dbReference type="RefSeq" id="WP_166280013.1">
    <property type="nucleotide sequence ID" value="NZ_JTHE03000023.1"/>
</dbReference>
<dbReference type="AlphaFoldDB" id="A0ABD4SZR8"/>
<dbReference type="Pfam" id="PF09353">
    <property type="entry name" value="DUF1995"/>
    <property type="match status" value="1"/>
</dbReference>
<evidence type="ECO:0000313" key="2">
    <source>
        <dbReference type="EMBL" id="MCM1981879.1"/>
    </source>
</evidence>
<evidence type="ECO:0000313" key="3">
    <source>
        <dbReference type="Proteomes" id="UP000031561"/>
    </source>
</evidence>
<dbReference type="InterPro" id="IPR053021">
    <property type="entry name" value="Chloroplast_ADK"/>
</dbReference>
<sequence length="232" mass="25477">MSQLPESLEQAVSQSVTATQAAIAAGQSRVQVELVIPELKPMGIAQQFLAEYPELGTPLKVFFPDAGAAALARRDWEGVPYILKGIKELLEPVQPEDAAFVLVAPSAVEVNEAETIANQSGDRPYILLNPQLQDVSGVGIGYAGRQLRERFLSTLETSYYLCPLAGGLLFRSFPQPWEIYQETETDAYQLLESRESKPSGEEIEEIFGKVGDPQGQMGMLQSLTRFLKSLSR</sequence>
<name>A0ABD4SZR8_9CYAN</name>
<dbReference type="InterPro" id="IPR018962">
    <property type="entry name" value="DUF1995"/>
</dbReference>
<organism evidence="2 3">
    <name type="scientific">Lyngbya confervoides BDU141951</name>
    <dbReference type="NCBI Taxonomy" id="1574623"/>
    <lineage>
        <taxon>Bacteria</taxon>
        <taxon>Bacillati</taxon>
        <taxon>Cyanobacteriota</taxon>
        <taxon>Cyanophyceae</taxon>
        <taxon>Oscillatoriophycideae</taxon>
        <taxon>Oscillatoriales</taxon>
        <taxon>Microcoleaceae</taxon>
        <taxon>Lyngbya</taxon>
    </lineage>
</organism>
<dbReference type="EMBL" id="JTHE03000023">
    <property type="protein sequence ID" value="MCM1981879.1"/>
    <property type="molecule type" value="Genomic_DNA"/>
</dbReference>
<proteinExistence type="predicted"/>
<feature type="domain" description="DUF1995" evidence="1">
    <location>
        <begin position="5"/>
        <end position="205"/>
    </location>
</feature>
<dbReference type="PANTHER" id="PTHR35509">
    <property type="entry name" value="DOMAIN PROTEIN, PUTATIVE (DUF1995)-RELATED"/>
    <property type="match status" value="1"/>
</dbReference>
<accession>A0ABD4SZR8</accession>
<reference evidence="2 3" key="1">
    <citation type="journal article" date="2015" name="Genome Announc.">
        <title>Draft Genome Sequence of Filamentous Marine Cyanobacterium Lyngbya confervoides Strain BDU141951.</title>
        <authorList>
            <person name="Chandrababunaidu M.M."/>
            <person name="Sen D."/>
            <person name="Tripathy S."/>
        </authorList>
    </citation>
    <scope>NUCLEOTIDE SEQUENCE [LARGE SCALE GENOMIC DNA]</scope>
    <source>
        <strain evidence="2 3">BDU141951</strain>
    </source>
</reference>
<comment type="caution">
    <text evidence="2">The sequence shown here is derived from an EMBL/GenBank/DDBJ whole genome shotgun (WGS) entry which is preliminary data.</text>
</comment>
<gene>
    <name evidence="2" type="ORF">QQ91_0003410</name>
</gene>
<protein>
    <submittedName>
        <fullName evidence="2">DUF1995 family protein</fullName>
    </submittedName>
</protein>
<evidence type="ECO:0000259" key="1">
    <source>
        <dbReference type="Pfam" id="PF09353"/>
    </source>
</evidence>
<dbReference type="Proteomes" id="UP000031561">
    <property type="component" value="Unassembled WGS sequence"/>
</dbReference>